<dbReference type="InterPro" id="IPR043519">
    <property type="entry name" value="NT_sf"/>
</dbReference>
<dbReference type="AlphaFoldDB" id="A0AAU7S6T3"/>
<dbReference type="RefSeq" id="WP_349963336.1">
    <property type="nucleotide sequence ID" value="NZ_CP157965.1"/>
</dbReference>
<dbReference type="EMBL" id="CP157965">
    <property type="protein sequence ID" value="XBT98066.1"/>
    <property type="molecule type" value="Genomic_DNA"/>
</dbReference>
<evidence type="ECO:0008006" key="2">
    <source>
        <dbReference type="Google" id="ProtNLM"/>
    </source>
</evidence>
<geneLocation type="plasmid" evidence="1">
    <name>unnamed5</name>
</geneLocation>
<proteinExistence type="predicted"/>
<keyword evidence="1" id="KW-0614">Plasmid</keyword>
<sequence>MITKHAAAAELSEGIVKIFHQQGILAFLYGSGTATGELSADSDLDIVVISEQCSVHQLNEFEQFVLQYHEENNLNIDYAVPHRNKIFYTFDDVRSALRGDGFRTGDGTLEISYCDDLEYLRTEHFRLRLLTTALATRKQLLLGSHSILMTLEKLAWQVLSPIVRATQMLEGHDIKREVYFFQNGSVTSRFGRVFKSYKSYLGFPTDSEYRAYIRHKLEDMYGNSCSVDLESALDQIAFPELREVRR</sequence>
<gene>
    <name evidence="1" type="ORF">ABM479_35735</name>
</gene>
<accession>A0AAU7S6T3</accession>
<protein>
    <recommendedName>
        <fullName evidence="2">Polymerase beta nucleotidyltransferase domain-containing protein</fullName>
    </recommendedName>
</protein>
<evidence type="ECO:0000313" key="1">
    <source>
        <dbReference type="EMBL" id="XBT98066.1"/>
    </source>
</evidence>
<organism evidence="1">
    <name type="scientific">Rhizobium sp. ZPR3</name>
    <dbReference type="NCBI Taxonomy" id="3158967"/>
    <lineage>
        <taxon>Bacteria</taxon>
        <taxon>Pseudomonadati</taxon>
        <taxon>Pseudomonadota</taxon>
        <taxon>Alphaproteobacteria</taxon>
        <taxon>Hyphomicrobiales</taxon>
        <taxon>Rhizobiaceae</taxon>
        <taxon>Rhizobium/Agrobacterium group</taxon>
        <taxon>Rhizobium</taxon>
    </lineage>
</organism>
<dbReference type="SUPFAM" id="SSF81301">
    <property type="entry name" value="Nucleotidyltransferase"/>
    <property type="match status" value="1"/>
</dbReference>
<name>A0AAU7S6T3_9HYPH</name>
<reference evidence="1" key="1">
    <citation type="submission" date="2024-06" db="EMBL/GenBank/DDBJ databases">
        <authorList>
            <person name="Li T."/>
            <person name="Gao R."/>
        </authorList>
    </citation>
    <scope>NUCLEOTIDE SEQUENCE</scope>
    <source>
        <strain evidence="1">ZPR3</strain>
        <plasmid evidence="1">unnamed5</plasmid>
    </source>
</reference>